<reference evidence="4" key="1">
    <citation type="journal article" date="2017" name="Genome Biol.">
        <title>Comparative genomics reveals high biological diversity and specific adaptations in the industrially and medically important fungal genus Aspergillus.</title>
        <authorList>
            <person name="de Vries R.P."/>
            <person name="Riley R."/>
            <person name="Wiebenga A."/>
            <person name="Aguilar-Osorio G."/>
            <person name="Amillis S."/>
            <person name="Uchima C.A."/>
            <person name="Anderluh G."/>
            <person name="Asadollahi M."/>
            <person name="Askin M."/>
            <person name="Barry K."/>
            <person name="Battaglia E."/>
            <person name="Bayram O."/>
            <person name="Benocci T."/>
            <person name="Braus-Stromeyer S.A."/>
            <person name="Caldana C."/>
            <person name="Canovas D."/>
            <person name="Cerqueira G.C."/>
            <person name="Chen F."/>
            <person name="Chen W."/>
            <person name="Choi C."/>
            <person name="Clum A."/>
            <person name="Dos Santos R.A."/>
            <person name="Damasio A.R."/>
            <person name="Diallinas G."/>
            <person name="Emri T."/>
            <person name="Fekete E."/>
            <person name="Flipphi M."/>
            <person name="Freyberg S."/>
            <person name="Gallo A."/>
            <person name="Gournas C."/>
            <person name="Habgood R."/>
            <person name="Hainaut M."/>
            <person name="Harispe M.L."/>
            <person name="Henrissat B."/>
            <person name="Hilden K.S."/>
            <person name="Hope R."/>
            <person name="Hossain A."/>
            <person name="Karabika E."/>
            <person name="Karaffa L."/>
            <person name="Karanyi Z."/>
            <person name="Krasevec N."/>
            <person name="Kuo A."/>
            <person name="Kusch H."/>
            <person name="LaButti K."/>
            <person name="Lagendijk E.L."/>
            <person name="Lapidus A."/>
            <person name="Levasseur A."/>
            <person name="Lindquist E."/>
            <person name="Lipzen A."/>
            <person name="Logrieco A.F."/>
            <person name="MacCabe A."/>
            <person name="Maekelae M.R."/>
            <person name="Malavazi I."/>
            <person name="Melin P."/>
            <person name="Meyer V."/>
            <person name="Mielnichuk N."/>
            <person name="Miskei M."/>
            <person name="Molnar A.P."/>
            <person name="Mule G."/>
            <person name="Ngan C.Y."/>
            <person name="Orejas M."/>
            <person name="Orosz E."/>
            <person name="Ouedraogo J.P."/>
            <person name="Overkamp K.M."/>
            <person name="Park H.-S."/>
            <person name="Perrone G."/>
            <person name="Piumi F."/>
            <person name="Punt P.J."/>
            <person name="Ram A.F."/>
            <person name="Ramon A."/>
            <person name="Rauscher S."/>
            <person name="Record E."/>
            <person name="Riano-Pachon D.M."/>
            <person name="Robert V."/>
            <person name="Roehrig J."/>
            <person name="Ruller R."/>
            <person name="Salamov A."/>
            <person name="Salih N.S."/>
            <person name="Samson R.A."/>
            <person name="Sandor E."/>
            <person name="Sanguinetti M."/>
            <person name="Schuetze T."/>
            <person name="Sepcic K."/>
            <person name="Shelest E."/>
            <person name="Sherlock G."/>
            <person name="Sophianopoulou V."/>
            <person name="Squina F.M."/>
            <person name="Sun H."/>
            <person name="Susca A."/>
            <person name="Todd R.B."/>
            <person name="Tsang A."/>
            <person name="Unkles S.E."/>
            <person name="van de Wiele N."/>
            <person name="van Rossen-Uffink D."/>
            <person name="Oliveira J.V."/>
            <person name="Vesth T.C."/>
            <person name="Visser J."/>
            <person name="Yu J.-H."/>
            <person name="Zhou M."/>
            <person name="Andersen M.R."/>
            <person name="Archer D.B."/>
            <person name="Baker S.E."/>
            <person name="Benoit I."/>
            <person name="Brakhage A.A."/>
            <person name="Braus G.H."/>
            <person name="Fischer R."/>
            <person name="Frisvad J.C."/>
            <person name="Goldman G.H."/>
            <person name="Houbraken J."/>
            <person name="Oakley B."/>
            <person name="Pocsi I."/>
            <person name="Scazzocchio C."/>
            <person name="Seiboth B."/>
            <person name="vanKuyk P.A."/>
            <person name="Wortman J."/>
            <person name="Dyer P.S."/>
            <person name="Grigoriev I.V."/>
        </authorList>
    </citation>
    <scope>NUCLEOTIDE SEQUENCE [LARGE SCALE GENOMIC DNA]</scope>
    <source>
        <strain evidence="4">CBS 516.65</strain>
    </source>
</reference>
<organism evidence="3 4">
    <name type="scientific">Aspergillus glaucus CBS 516.65</name>
    <dbReference type="NCBI Taxonomy" id="1160497"/>
    <lineage>
        <taxon>Eukaryota</taxon>
        <taxon>Fungi</taxon>
        <taxon>Dikarya</taxon>
        <taxon>Ascomycota</taxon>
        <taxon>Pezizomycotina</taxon>
        <taxon>Eurotiomycetes</taxon>
        <taxon>Eurotiomycetidae</taxon>
        <taxon>Eurotiales</taxon>
        <taxon>Aspergillaceae</taxon>
        <taxon>Aspergillus</taxon>
        <taxon>Aspergillus subgen. Aspergillus</taxon>
    </lineage>
</organism>
<sequence>MYSVQTQYVALVSTIHRISLPSLNVIFIFIFFLSDQRSYHFVLVRKEEKNIENKNKIENKKSHSGSGPFSEEPKKETGPTACPANQHRPTHSLWFCPLSLSSYLLFPRSLSPSSLSFPFSFFSSILLFFSIISPASFRLLHLSPIYSLVCVLFAEEYYPCVRV</sequence>
<evidence type="ECO:0000256" key="2">
    <source>
        <dbReference type="SAM" id="Phobius"/>
    </source>
</evidence>
<feature type="transmembrane region" description="Helical" evidence="2">
    <location>
        <begin position="115"/>
        <end position="133"/>
    </location>
</feature>
<keyword evidence="4" id="KW-1185">Reference proteome</keyword>
<evidence type="ECO:0000313" key="4">
    <source>
        <dbReference type="Proteomes" id="UP000184300"/>
    </source>
</evidence>
<feature type="transmembrane region" description="Helical" evidence="2">
    <location>
        <begin position="15"/>
        <end position="33"/>
    </location>
</feature>
<dbReference type="AlphaFoldDB" id="A0A1L9VGL8"/>
<proteinExistence type="predicted"/>
<keyword evidence="2" id="KW-0472">Membrane</keyword>
<evidence type="ECO:0000313" key="3">
    <source>
        <dbReference type="EMBL" id="OJJ83053.1"/>
    </source>
</evidence>
<dbReference type="RefSeq" id="XP_022399751.1">
    <property type="nucleotide sequence ID" value="XM_022546188.1"/>
</dbReference>
<accession>A0A1L9VGL8</accession>
<dbReference type="GeneID" id="34462449"/>
<dbReference type="EMBL" id="KV878900">
    <property type="protein sequence ID" value="OJJ83053.1"/>
    <property type="molecule type" value="Genomic_DNA"/>
</dbReference>
<feature type="region of interest" description="Disordered" evidence="1">
    <location>
        <begin position="54"/>
        <end position="82"/>
    </location>
</feature>
<name>A0A1L9VGL8_ASPGL</name>
<gene>
    <name evidence="3" type="ORF">ASPGLDRAFT_452008</name>
</gene>
<keyword evidence="2" id="KW-1133">Transmembrane helix</keyword>
<dbReference type="Proteomes" id="UP000184300">
    <property type="component" value="Unassembled WGS sequence"/>
</dbReference>
<protein>
    <submittedName>
        <fullName evidence="3">Uncharacterized protein</fullName>
    </submittedName>
</protein>
<dbReference type="VEuPathDB" id="FungiDB:ASPGLDRAFT_452008"/>
<keyword evidence="2" id="KW-0812">Transmembrane</keyword>
<evidence type="ECO:0000256" key="1">
    <source>
        <dbReference type="SAM" id="MobiDB-lite"/>
    </source>
</evidence>